<dbReference type="InterPro" id="IPR000001">
    <property type="entry name" value="Kringle"/>
</dbReference>
<dbReference type="Proteomes" id="UP000694405">
    <property type="component" value="Chromosome 12"/>
</dbReference>
<comment type="caution">
    <text evidence="3">Lacks conserved residue(s) required for the propagation of feature annotation.</text>
</comment>
<dbReference type="InterPro" id="IPR038178">
    <property type="entry name" value="Kringle_sf"/>
</dbReference>
<evidence type="ECO:0000256" key="5">
    <source>
        <dbReference type="SAM" id="Phobius"/>
    </source>
</evidence>
<keyword evidence="8" id="KW-1185">Reference proteome</keyword>
<dbReference type="InterPro" id="IPR013806">
    <property type="entry name" value="Kringle-like"/>
</dbReference>
<dbReference type="Ensembl" id="ENSMUNT00000026367.1">
    <property type="protein sequence ID" value="ENSMUNP00000030226.1"/>
    <property type="gene ID" value="ENSMUNG00000013440.2"/>
</dbReference>
<evidence type="ECO:0000313" key="7">
    <source>
        <dbReference type="Ensembl" id="ENSMUNP00000030226.1"/>
    </source>
</evidence>
<keyword evidence="5" id="KW-1133">Transmembrane helix</keyword>
<evidence type="ECO:0000256" key="4">
    <source>
        <dbReference type="SAM" id="MobiDB-lite"/>
    </source>
</evidence>
<keyword evidence="5" id="KW-0472">Membrane</keyword>
<accession>A0A8V5GA04</accession>
<keyword evidence="1 3" id="KW-0420">Kringle</keyword>
<name>A0A8V5GA04_MELUD</name>
<reference evidence="7" key="1">
    <citation type="submission" date="2020-03" db="EMBL/GenBank/DDBJ databases">
        <title>Melopsittacus undulatus (budgerigar) genome, bMelUnd1, maternal haplotype with Z.</title>
        <authorList>
            <person name="Gedman G."/>
            <person name="Mountcastle J."/>
            <person name="Haase B."/>
            <person name="Formenti G."/>
            <person name="Wright T."/>
            <person name="Apodaca J."/>
            <person name="Pelan S."/>
            <person name="Chow W."/>
            <person name="Rhie A."/>
            <person name="Howe K."/>
            <person name="Fedrigo O."/>
            <person name="Jarvis E.D."/>
        </authorList>
    </citation>
    <scope>NUCLEOTIDE SEQUENCE [LARGE SCALE GENOMIC DNA]</scope>
</reference>
<evidence type="ECO:0000259" key="6">
    <source>
        <dbReference type="PROSITE" id="PS50070"/>
    </source>
</evidence>
<feature type="compositionally biased region" description="Gly residues" evidence="4">
    <location>
        <begin position="268"/>
        <end position="282"/>
    </location>
</feature>
<dbReference type="SMART" id="SM00130">
    <property type="entry name" value="KR"/>
    <property type="match status" value="1"/>
</dbReference>
<reference evidence="7" key="3">
    <citation type="submission" date="2025-09" db="UniProtKB">
        <authorList>
            <consortium name="Ensembl"/>
        </authorList>
    </citation>
    <scope>IDENTIFICATION</scope>
</reference>
<feature type="region of interest" description="Disordered" evidence="4">
    <location>
        <begin position="15"/>
        <end position="57"/>
    </location>
</feature>
<evidence type="ECO:0000256" key="2">
    <source>
        <dbReference type="ARBA" id="ARBA00023157"/>
    </source>
</evidence>
<dbReference type="PROSITE" id="PS50070">
    <property type="entry name" value="KRINGLE_2"/>
    <property type="match status" value="1"/>
</dbReference>
<evidence type="ECO:0000256" key="3">
    <source>
        <dbReference type="PROSITE-ProRule" id="PRU00121"/>
    </source>
</evidence>
<feature type="domain" description="Kringle" evidence="6">
    <location>
        <begin position="85"/>
        <end position="124"/>
    </location>
</feature>
<dbReference type="SUPFAM" id="SSF57440">
    <property type="entry name" value="Kringle-like"/>
    <property type="match status" value="1"/>
</dbReference>
<keyword evidence="5" id="KW-0812">Transmembrane</keyword>
<dbReference type="Gene3D" id="2.40.20.10">
    <property type="entry name" value="Plasminogen Kringle 4"/>
    <property type="match status" value="1"/>
</dbReference>
<evidence type="ECO:0000256" key="1">
    <source>
        <dbReference type="ARBA" id="ARBA00022572"/>
    </source>
</evidence>
<organism evidence="7 8">
    <name type="scientific">Melopsittacus undulatus</name>
    <name type="common">Budgerigar</name>
    <name type="synonym">Psittacus undulatus</name>
    <dbReference type="NCBI Taxonomy" id="13146"/>
    <lineage>
        <taxon>Eukaryota</taxon>
        <taxon>Metazoa</taxon>
        <taxon>Chordata</taxon>
        <taxon>Craniata</taxon>
        <taxon>Vertebrata</taxon>
        <taxon>Euteleostomi</taxon>
        <taxon>Archelosauria</taxon>
        <taxon>Archosauria</taxon>
        <taxon>Dinosauria</taxon>
        <taxon>Saurischia</taxon>
        <taxon>Theropoda</taxon>
        <taxon>Coelurosauria</taxon>
        <taxon>Aves</taxon>
        <taxon>Neognathae</taxon>
        <taxon>Neoaves</taxon>
        <taxon>Telluraves</taxon>
        <taxon>Australaves</taxon>
        <taxon>Psittaciformes</taxon>
        <taxon>Psittaculidae</taxon>
        <taxon>Melopsittacus</taxon>
    </lineage>
</organism>
<dbReference type="AlphaFoldDB" id="A0A8V5GA04"/>
<evidence type="ECO:0000313" key="8">
    <source>
        <dbReference type="Proteomes" id="UP000694405"/>
    </source>
</evidence>
<feature type="transmembrane region" description="Helical" evidence="5">
    <location>
        <begin position="187"/>
        <end position="212"/>
    </location>
</feature>
<reference evidence="7" key="2">
    <citation type="submission" date="2025-08" db="UniProtKB">
        <authorList>
            <consortium name="Ensembl"/>
        </authorList>
    </citation>
    <scope>IDENTIFICATION</scope>
</reference>
<proteinExistence type="predicted"/>
<feature type="region of interest" description="Disordered" evidence="4">
    <location>
        <begin position="262"/>
        <end position="282"/>
    </location>
</feature>
<protein>
    <recommendedName>
        <fullName evidence="6">Kringle domain-containing protein</fullName>
    </recommendedName>
</protein>
<gene>
    <name evidence="7" type="primary">LOC101875323</name>
</gene>
<sequence length="282" mass="29868">IVHYRPCINSTKSASAATARPTEGASEWPPVVPRASTGWRCGAAPEPRSRQVGPGSGAGARRWWWGCRGALCWGRGGSALTIHPPAAAEDHNSCRNPDGDAAPWCYVRGAAGVPERRPCDIAPCSDATAATAPVSTEEVGTSQEVDQVFEPADTLPSRSEAAAVQPVIGISQRVQMNSKEKKDLGTLGYVLGLIMMVIIIAIGAGIVLGYIYKRGKDLKEKHEQKVYEREMQRITLPLSAFSNPACELVDESTIVVHTNQTPVEDTQDGGGPLMGQAGTPGA</sequence>
<keyword evidence="2" id="KW-1015">Disulfide bond</keyword>